<proteinExistence type="predicted"/>
<dbReference type="Proteomes" id="UP000271797">
    <property type="component" value="Chromosome"/>
</dbReference>
<dbReference type="PRINTS" id="PR00084">
    <property type="entry name" value="MTLDHDRGNASE"/>
</dbReference>
<dbReference type="GO" id="GO:0008926">
    <property type="term" value="F:mannitol-1-phosphate 5-dehydrogenase activity"/>
    <property type="evidence" value="ECO:0007669"/>
    <property type="project" value="UniProtKB-EC"/>
</dbReference>
<name>A0A447X602_ECOLX</name>
<accession>A0A447X602</accession>
<dbReference type="InterPro" id="IPR036291">
    <property type="entry name" value="NAD(P)-bd_dom_sf"/>
</dbReference>
<evidence type="ECO:0000259" key="2">
    <source>
        <dbReference type="Pfam" id="PF01232"/>
    </source>
</evidence>
<organism evidence="3 4">
    <name type="scientific">Escherichia coli</name>
    <dbReference type="NCBI Taxonomy" id="562"/>
    <lineage>
        <taxon>Bacteria</taxon>
        <taxon>Pseudomonadati</taxon>
        <taxon>Pseudomonadota</taxon>
        <taxon>Gammaproteobacteria</taxon>
        <taxon>Enterobacterales</taxon>
        <taxon>Enterobacteriaceae</taxon>
        <taxon>Escherichia</taxon>
    </lineage>
</organism>
<feature type="domain" description="Mannitol dehydrogenase N-terminal" evidence="2">
    <location>
        <begin position="1"/>
        <end position="151"/>
    </location>
</feature>
<gene>
    <name evidence="3" type="primary">mtlD_1</name>
    <name evidence="3" type="ORF">NCTC9044_01790</name>
</gene>
<evidence type="ECO:0000313" key="3">
    <source>
        <dbReference type="EMBL" id="VED09340.1"/>
    </source>
</evidence>
<dbReference type="InterPro" id="IPR013131">
    <property type="entry name" value="Mannitol_DH_N"/>
</dbReference>
<protein>
    <submittedName>
        <fullName evidence="3">Mannitol-1-phosphate 5-dehydrogenase</fullName>
        <ecNumber evidence="3">1.1.1.17</ecNumber>
    </submittedName>
</protein>
<dbReference type="GO" id="GO:0005829">
    <property type="term" value="C:cytosol"/>
    <property type="evidence" value="ECO:0007669"/>
    <property type="project" value="TreeGrafter"/>
</dbReference>
<dbReference type="GO" id="GO:0019592">
    <property type="term" value="P:mannitol catabolic process"/>
    <property type="evidence" value="ECO:0007669"/>
    <property type="project" value="TreeGrafter"/>
</dbReference>
<reference evidence="3 4" key="1">
    <citation type="submission" date="2018-12" db="EMBL/GenBank/DDBJ databases">
        <authorList>
            <consortium name="Pathogen Informatics"/>
        </authorList>
    </citation>
    <scope>NUCLEOTIDE SEQUENCE [LARGE SCALE GENOMIC DNA]</scope>
    <source>
        <strain evidence="3 4">NCTC9044</strain>
    </source>
</reference>
<dbReference type="PANTHER" id="PTHR30524:SF0">
    <property type="entry name" value="ALTRONATE OXIDOREDUCTASE-RELATED"/>
    <property type="match status" value="1"/>
</dbReference>
<dbReference type="AlphaFoldDB" id="A0A447X602"/>
<evidence type="ECO:0000313" key="4">
    <source>
        <dbReference type="Proteomes" id="UP000271797"/>
    </source>
</evidence>
<dbReference type="Pfam" id="PF01232">
    <property type="entry name" value="Mannitol_dh"/>
    <property type="match status" value="1"/>
</dbReference>
<dbReference type="EMBL" id="LR134238">
    <property type="protein sequence ID" value="VED09340.1"/>
    <property type="molecule type" value="Genomic_DNA"/>
</dbReference>
<keyword evidence="1 3" id="KW-0560">Oxidoreductase</keyword>
<dbReference type="InterPro" id="IPR000669">
    <property type="entry name" value="Mannitol_DH"/>
</dbReference>
<dbReference type="EC" id="1.1.1.17" evidence="3"/>
<dbReference type="SUPFAM" id="SSF51735">
    <property type="entry name" value="NAD(P)-binding Rossmann-fold domains"/>
    <property type="match status" value="1"/>
</dbReference>
<dbReference type="PANTHER" id="PTHR30524">
    <property type="entry name" value="MANNITOL-1-PHOSPHATE 5-DEHYDROGENASE"/>
    <property type="match status" value="1"/>
</dbReference>
<dbReference type="Gene3D" id="3.40.50.720">
    <property type="entry name" value="NAD(P)-binding Rossmann-like Domain"/>
    <property type="match status" value="1"/>
</dbReference>
<dbReference type="FunFam" id="3.40.50.720:FF:000075">
    <property type="entry name" value="Mannitol-1-phosphate 5-dehydrogenase"/>
    <property type="match status" value="1"/>
</dbReference>
<sequence>MKALHFGAGNIGRGFIGKLLADAGIQLTFADVNQVVLDALNARHSYQVHVVGETEQVDTVSGVNAVSSIGDDVVDLIAQVDLVTTAVGPVVLERIAPAIAKGLVKRKEQGNESPLNIIACENMVRGTTQLKGHVMNALPEDAKAWVEEHVGLSIPPLTASCRLRLLQPTIRWK</sequence>
<evidence type="ECO:0000256" key="1">
    <source>
        <dbReference type="ARBA" id="ARBA00023002"/>
    </source>
</evidence>